<dbReference type="eggNOG" id="ENOG502QSI1">
    <property type="taxonomic scope" value="Eukaryota"/>
</dbReference>
<dbReference type="NCBIfam" id="TIGR01981">
    <property type="entry name" value="sufD"/>
    <property type="match status" value="1"/>
</dbReference>
<dbReference type="PANTHER" id="PTHR43575">
    <property type="entry name" value="PROTEIN ABCI7, CHLOROPLASTIC"/>
    <property type="match status" value="1"/>
</dbReference>
<proteinExistence type="predicted"/>
<dbReference type="SUPFAM" id="SSF101960">
    <property type="entry name" value="Stabilizer of iron transporter SufD"/>
    <property type="match status" value="1"/>
</dbReference>
<dbReference type="InterPro" id="IPR055346">
    <property type="entry name" value="Fe-S_cluster_assembly_SufBD"/>
</dbReference>
<dbReference type="EMBL" id="KZ155778">
    <property type="protein sequence ID" value="OUS47360.1"/>
    <property type="molecule type" value="Genomic_DNA"/>
</dbReference>
<name>A0A1Y5ICP7_OSTTA</name>
<sequence>MGASRVEGAIGAVGRGRLAVKNASEEARALIEGAKAPTTRNEEYRFTDFSALTTAAFVGPREDARCDASGTKVAEACARIVLVDGALDATQSDLTNAAKAGVDVRVGEGDEMTGVQSAVRGNVFSAINSASASDVVVVKVAKGVKCAMPIHIVTLSTGGESGAMRVSAPRVTIVLEEDAELSVVEDFAGEGETEYWQNGVCEITLAKGASMKHSLIQNHGRSATHTRTTLVTQAEGSRYEANEVSVGGKTARHDLNIKQLGPKTETVLGCFNLAGAEQTLDLHSKVMLDHEEGVSDQLHKCIVSAASGRGVFDGNVQVNRFAQRTDAQQLSRNLLLVPKATVNVKPNLQIIADDVKCTHGCTVSDLEEEELFYIRSRGLSTEIARSLLVSGFGVEVINRFPGKDLRDRVNAMVRNALSRDSVEFEWTGDA</sequence>
<protein>
    <recommendedName>
        <fullName evidence="1">SUF system FeS cluster assembly SufBD core domain-containing protein</fullName>
    </recommendedName>
</protein>
<accession>A0A1Y5ICP7</accession>
<dbReference type="InterPro" id="IPR037284">
    <property type="entry name" value="SUF_FeS_clus_asmbl_SufBD_sf"/>
</dbReference>
<dbReference type="GO" id="GO:0016226">
    <property type="term" value="P:iron-sulfur cluster assembly"/>
    <property type="evidence" value="ECO:0007669"/>
    <property type="project" value="InterPro"/>
</dbReference>
<evidence type="ECO:0000313" key="2">
    <source>
        <dbReference type="EMBL" id="OUS47360.1"/>
    </source>
</evidence>
<dbReference type="Pfam" id="PF01458">
    <property type="entry name" value="SUFBD_core"/>
    <property type="match status" value="1"/>
</dbReference>
<organism evidence="2">
    <name type="scientific">Ostreococcus tauri</name>
    <name type="common">Marine green alga</name>
    <dbReference type="NCBI Taxonomy" id="70448"/>
    <lineage>
        <taxon>Eukaryota</taxon>
        <taxon>Viridiplantae</taxon>
        <taxon>Chlorophyta</taxon>
        <taxon>Mamiellophyceae</taxon>
        <taxon>Mamiellales</taxon>
        <taxon>Bathycoccaceae</taxon>
        <taxon>Ostreococcus</taxon>
    </lineage>
</organism>
<dbReference type="PANTHER" id="PTHR43575:SF1">
    <property type="entry name" value="PROTEIN ABCI7, CHLOROPLASTIC"/>
    <property type="match status" value="1"/>
</dbReference>
<feature type="domain" description="SUF system FeS cluster assembly SufBD core" evidence="1">
    <location>
        <begin position="164"/>
        <end position="392"/>
    </location>
</feature>
<reference evidence="2" key="1">
    <citation type="submission" date="2017-04" db="EMBL/GenBank/DDBJ databases">
        <title>Population genomics of picophytoplankton unveils novel chromosome hypervariability.</title>
        <authorList>
            <consortium name="DOE Joint Genome Institute"/>
            <person name="Blanc-Mathieu R."/>
            <person name="Krasovec M."/>
            <person name="Hebrard M."/>
            <person name="Yau S."/>
            <person name="Desgranges E."/>
            <person name="Martin J."/>
            <person name="Schackwitz W."/>
            <person name="Kuo A."/>
            <person name="Salin G."/>
            <person name="Donnadieu C."/>
            <person name="Desdevises Y."/>
            <person name="Sanchez-Ferandin S."/>
            <person name="Moreau H."/>
            <person name="Rivals E."/>
            <person name="Grigoriev I.V."/>
            <person name="Grimsley N."/>
            <person name="Eyre-Walker A."/>
            <person name="Piganeau G."/>
        </authorList>
    </citation>
    <scope>NUCLEOTIDE SEQUENCE [LARGE SCALE GENOMIC DNA]</scope>
    <source>
        <strain evidence="2">RCC 1115</strain>
    </source>
</reference>
<dbReference type="InterPro" id="IPR011542">
    <property type="entry name" value="SUF_FeS_clus_asmbl_SufD"/>
</dbReference>
<dbReference type="Proteomes" id="UP000195557">
    <property type="component" value="Unassembled WGS sequence"/>
</dbReference>
<evidence type="ECO:0000259" key="1">
    <source>
        <dbReference type="Pfam" id="PF01458"/>
    </source>
</evidence>
<dbReference type="InterPro" id="IPR000825">
    <property type="entry name" value="SUF_FeS_clus_asmbl_SufBD_core"/>
</dbReference>
<gene>
    <name evidence="2" type="ORF">BE221DRAFT_71927</name>
</gene>
<dbReference type="AlphaFoldDB" id="A0A1Y5ICP7"/>